<keyword evidence="3" id="KW-1185">Reference proteome</keyword>
<protein>
    <submittedName>
        <fullName evidence="2">Uncharacterized protein</fullName>
    </submittedName>
</protein>
<dbReference type="Proteomes" id="UP000507470">
    <property type="component" value="Unassembled WGS sequence"/>
</dbReference>
<sequence length="173" mass="20294">MLNLFLNNDFFRTNLLRKDNRNIYQIDTPTFKIFMKKLYCPKTMNSESSFDDVRKATMLSKHKKQNTELVYSRSLRSGQLWLPPESAIERIADIINMQTDYLYTTGNPMDLLPNFLGKDCLRKTEDNEVEYYFGPDSKGNVSEISGQKRRMENTPQKGRRKKRMTTSTPVKSK</sequence>
<organism evidence="2 3">
    <name type="scientific">Mytilus coruscus</name>
    <name type="common">Sea mussel</name>
    <dbReference type="NCBI Taxonomy" id="42192"/>
    <lineage>
        <taxon>Eukaryota</taxon>
        <taxon>Metazoa</taxon>
        <taxon>Spiralia</taxon>
        <taxon>Lophotrochozoa</taxon>
        <taxon>Mollusca</taxon>
        <taxon>Bivalvia</taxon>
        <taxon>Autobranchia</taxon>
        <taxon>Pteriomorphia</taxon>
        <taxon>Mytilida</taxon>
        <taxon>Mytiloidea</taxon>
        <taxon>Mytilidae</taxon>
        <taxon>Mytilinae</taxon>
        <taxon>Mytilus</taxon>
    </lineage>
</organism>
<gene>
    <name evidence="2" type="ORF">MCOR_38010</name>
</gene>
<name>A0A6J8DAS7_MYTCO</name>
<dbReference type="EMBL" id="CACVKT020006919">
    <property type="protein sequence ID" value="CAC5404200.1"/>
    <property type="molecule type" value="Genomic_DNA"/>
</dbReference>
<dbReference type="AlphaFoldDB" id="A0A6J8DAS7"/>
<dbReference type="OrthoDB" id="6151623at2759"/>
<accession>A0A6J8DAS7</accession>
<feature type="region of interest" description="Disordered" evidence="1">
    <location>
        <begin position="134"/>
        <end position="173"/>
    </location>
</feature>
<evidence type="ECO:0000313" key="2">
    <source>
        <dbReference type="EMBL" id="CAC5404200.1"/>
    </source>
</evidence>
<reference evidence="2 3" key="1">
    <citation type="submission" date="2020-06" db="EMBL/GenBank/DDBJ databases">
        <authorList>
            <person name="Li R."/>
            <person name="Bekaert M."/>
        </authorList>
    </citation>
    <scope>NUCLEOTIDE SEQUENCE [LARGE SCALE GENOMIC DNA]</scope>
    <source>
        <strain evidence="3">wild</strain>
    </source>
</reference>
<proteinExistence type="predicted"/>
<evidence type="ECO:0000313" key="3">
    <source>
        <dbReference type="Proteomes" id="UP000507470"/>
    </source>
</evidence>
<evidence type="ECO:0000256" key="1">
    <source>
        <dbReference type="SAM" id="MobiDB-lite"/>
    </source>
</evidence>